<dbReference type="EMBL" id="JBBKAM010000004">
    <property type="protein sequence ID" value="MEJ8646019.1"/>
    <property type="molecule type" value="Genomic_DNA"/>
</dbReference>
<proteinExistence type="predicted"/>
<protein>
    <submittedName>
        <fullName evidence="1">Uncharacterized protein</fullName>
    </submittedName>
</protein>
<reference evidence="1 2" key="1">
    <citation type="submission" date="2024-03" db="EMBL/GenBank/DDBJ databases">
        <title>Novel Streptomyces species of biotechnological and ecological value are a feature of Machair soil.</title>
        <authorList>
            <person name="Prole J.R."/>
            <person name="Goodfellow M."/>
            <person name="Allenby N."/>
            <person name="Ward A.C."/>
        </authorList>
    </citation>
    <scope>NUCLEOTIDE SEQUENCE [LARGE SCALE GENOMIC DNA]</scope>
    <source>
        <strain evidence="1 2">MS1.HAVA.3</strain>
    </source>
</reference>
<evidence type="ECO:0000313" key="2">
    <source>
        <dbReference type="Proteomes" id="UP001382904"/>
    </source>
</evidence>
<keyword evidence="2" id="KW-1185">Reference proteome</keyword>
<dbReference type="Proteomes" id="UP001382904">
    <property type="component" value="Unassembled WGS sequence"/>
</dbReference>
<comment type="caution">
    <text evidence="1">The sequence shown here is derived from an EMBL/GenBank/DDBJ whole genome shotgun (WGS) entry which is preliminary data.</text>
</comment>
<organism evidence="1 2">
    <name type="scientific">Streptomyces caledonius</name>
    <dbReference type="NCBI Taxonomy" id="3134107"/>
    <lineage>
        <taxon>Bacteria</taxon>
        <taxon>Bacillati</taxon>
        <taxon>Actinomycetota</taxon>
        <taxon>Actinomycetes</taxon>
        <taxon>Kitasatosporales</taxon>
        <taxon>Streptomycetaceae</taxon>
        <taxon>Streptomyces</taxon>
    </lineage>
</organism>
<sequence length="61" mass="5808">MTERTTDPYEAVDLYVAAGGGGDPVGTTITAAALTRVAALTGASALTGVSAGTLATAGARP</sequence>
<accession>A0ABU8UDQ3</accession>
<evidence type="ECO:0000313" key="1">
    <source>
        <dbReference type="EMBL" id="MEJ8646019.1"/>
    </source>
</evidence>
<name>A0ABU8UDQ3_9ACTN</name>
<gene>
    <name evidence="1" type="ORF">WKI68_41950</name>
</gene>